<dbReference type="GO" id="GO:0006417">
    <property type="term" value="P:regulation of translation"/>
    <property type="evidence" value="ECO:0007669"/>
    <property type="project" value="TreeGrafter"/>
</dbReference>
<accession>A0A918C7Z9</accession>
<evidence type="ECO:0000259" key="10">
    <source>
        <dbReference type="Pfam" id="PF10099"/>
    </source>
</evidence>
<evidence type="ECO:0000313" key="12">
    <source>
        <dbReference type="EMBL" id="GGR09485.1"/>
    </source>
</evidence>
<feature type="region of interest" description="Disordered" evidence="9">
    <location>
        <begin position="213"/>
        <end position="235"/>
    </location>
</feature>
<keyword evidence="5" id="KW-1133">Transmembrane helix</keyword>
<proteinExistence type="predicted"/>
<dbReference type="Pfam" id="PF13490">
    <property type="entry name" value="zf-HC2"/>
    <property type="match status" value="1"/>
</dbReference>
<evidence type="ECO:0000256" key="6">
    <source>
        <dbReference type="ARBA" id="ARBA00023136"/>
    </source>
</evidence>
<feature type="region of interest" description="Disordered" evidence="9">
    <location>
        <begin position="56"/>
        <end position="91"/>
    </location>
</feature>
<dbReference type="InterPro" id="IPR027383">
    <property type="entry name" value="Znf_put"/>
</dbReference>
<dbReference type="GO" id="GO:0016989">
    <property type="term" value="F:sigma factor antagonist activity"/>
    <property type="evidence" value="ECO:0007669"/>
    <property type="project" value="TreeGrafter"/>
</dbReference>
<keyword evidence="3" id="KW-1003">Cell membrane</keyword>
<sequence>MTRPDDHPTELLPDSVLGTLDPAQQGRVDTHLLSCAVCRAEVARLQDALFSLADDLPDTPAPEGSWEKIQARRSAASAQKSFTQAPPPSAPSKRLPVWPLAAAIALIVALGGYLRLSPAQPVVTAQNSVQSWQHGARRLTLASKAGEPYGFMYVRPDGRALLVLNKKAAPGQVYQAWGRQASGPRAGVPISLGLTDGTVLEVSWRGYDSVGVSVEPTGGSPAPTHPLGRTKLPES</sequence>
<dbReference type="InterPro" id="IPR018764">
    <property type="entry name" value="RskA_C"/>
</dbReference>
<reference evidence="12" key="2">
    <citation type="submission" date="2020-09" db="EMBL/GenBank/DDBJ databases">
        <authorList>
            <person name="Sun Q."/>
            <person name="Ohkuma M."/>
        </authorList>
    </citation>
    <scope>NUCLEOTIDE SEQUENCE</scope>
    <source>
        <strain evidence="12">JCM 31311</strain>
    </source>
</reference>
<feature type="domain" description="Putative zinc-finger" evidence="11">
    <location>
        <begin position="10"/>
        <end position="39"/>
    </location>
</feature>
<reference evidence="12" key="1">
    <citation type="journal article" date="2014" name="Int. J. Syst. Evol. Microbiol.">
        <title>Complete genome sequence of Corynebacterium casei LMG S-19264T (=DSM 44701T), isolated from a smear-ripened cheese.</title>
        <authorList>
            <consortium name="US DOE Joint Genome Institute (JGI-PGF)"/>
            <person name="Walter F."/>
            <person name="Albersmeier A."/>
            <person name="Kalinowski J."/>
            <person name="Ruckert C."/>
        </authorList>
    </citation>
    <scope>NUCLEOTIDE SEQUENCE</scope>
    <source>
        <strain evidence="12">JCM 31311</strain>
    </source>
</reference>
<protein>
    <recommendedName>
        <fullName evidence="8">Regulator of SigK</fullName>
    </recommendedName>
    <alternativeName>
        <fullName evidence="7">Sigma-K anti-sigma factor RskA</fullName>
    </alternativeName>
</protein>
<keyword evidence="13" id="KW-1185">Reference proteome</keyword>
<evidence type="ECO:0000256" key="7">
    <source>
        <dbReference type="ARBA" id="ARBA00029829"/>
    </source>
</evidence>
<evidence type="ECO:0000256" key="1">
    <source>
        <dbReference type="ARBA" id="ARBA00004167"/>
    </source>
</evidence>
<dbReference type="RefSeq" id="WP_189090438.1">
    <property type="nucleotide sequence ID" value="NZ_BMQL01000011.1"/>
</dbReference>
<evidence type="ECO:0000256" key="5">
    <source>
        <dbReference type="ARBA" id="ARBA00022989"/>
    </source>
</evidence>
<dbReference type="InterPro" id="IPR051474">
    <property type="entry name" value="Anti-sigma-K/W_factor"/>
</dbReference>
<dbReference type="GO" id="GO:0005886">
    <property type="term" value="C:plasma membrane"/>
    <property type="evidence" value="ECO:0007669"/>
    <property type="project" value="UniProtKB-SubCell"/>
</dbReference>
<evidence type="ECO:0000313" key="13">
    <source>
        <dbReference type="Proteomes" id="UP000603865"/>
    </source>
</evidence>
<gene>
    <name evidence="12" type="ORF">GCM10008957_22770</name>
</gene>
<evidence type="ECO:0000256" key="2">
    <source>
        <dbReference type="ARBA" id="ARBA00004236"/>
    </source>
</evidence>
<dbReference type="PANTHER" id="PTHR37461">
    <property type="entry name" value="ANTI-SIGMA-K FACTOR RSKA"/>
    <property type="match status" value="1"/>
</dbReference>
<dbReference type="Proteomes" id="UP000603865">
    <property type="component" value="Unassembled WGS sequence"/>
</dbReference>
<feature type="domain" description="Anti-sigma K factor RskA C-terminal" evidence="10">
    <location>
        <begin position="100"/>
        <end position="227"/>
    </location>
</feature>
<evidence type="ECO:0000256" key="4">
    <source>
        <dbReference type="ARBA" id="ARBA00022692"/>
    </source>
</evidence>
<dbReference type="AlphaFoldDB" id="A0A918C7Z9"/>
<keyword evidence="4" id="KW-0812">Transmembrane</keyword>
<dbReference type="Gene3D" id="1.10.10.1320">
    <property type="entry name" value="Anti-sigma factor, zinc-finger domain"/>
    <property type="match status" value="1"/>
</dbReference>
<keyword evidence="6" id="KW-0472">Membrane</keyword>
<dbReference type="PANTHER" id="PTHR37461:SF1">
    <property type="entry name" value="ANTI-SIGMA-K FACTOR RSKA"/>
    <property type="match status" value="1"/>
</dbReference>
<organism evidence="12 13">
    <name type="scientific">Deinococcus ruber</name>
    <dbReference type="NCBI Taxonomy" id="1848197"/>
    <lineage>
        <taxon>Bacteria</taxon>
        <taxon>Thermotogati</taxon>
        <taxon>Deinococcota</taxon>
        <taxon>Deinococci</taxon>
        <taxon>Deinococcales</taxon>
        <taxon>Deinococcaceae</taxon>
        <taxon>Deinococcus</taxon>
    </lineage>
</organism>
<name>A0A918C7Z9_9DEIO</name>
<evidence type="ECO:0000259" key="11">
    <source>
        <dbReference type="Pfam" id="PF13490"/>
    </source>
</evidence>
<dbReference type="InterPro" id="IPR041916">
    <property type="entry name" value="Anti_sigma_zinc_sf"/>
</dbReference>
<evidence type="ECO:0000256" key="3">
    <source>
        <dbReference type="ARBA" id="ARBA00022475"/>
    </source>
</evidence>
<dbReference type="EMBL" id="BMQL01000011">
    <property type="protein sequence ID" value="GGR09485.1"/>
    <property type="molecule type" value="Genomic_DNA"/>
</dbReference>
<dbReference type="Pfam" id="PF10099">
    <property type="entry name" value="RskA_C"/>
    <property type="match status" value="1"/>
</dbReference>
<comment type="subcellular location">
    <subcellularLocation>
        <location evidence="2">Cell membrane</location>
    </subcellularLocation>
    <subcellularLocation>
        <location evidence="1">Membrane</location>
        <topology evidence="1">Single-pass membrane protein</topology>
    </subcellularLocation>
</comment>
<comment type="caution">
    <text evidence="12">The sequence shown here is derived from an EMBL/GenBank/DDBJ whole genome shotgun (WGS) entry which is preliminary data.</text>
</comment>
<evidence type="ECO:0000256" key="8">
    <source>
        <dbReference type="ARBA" id="ARBA00030803"/>
    </source>
</evidence>
<evidence type="ECO:0000256" key="9">
    <source>
        <dbReference type="SAM" id="MobiDB-lite"/>
    </source>
</evidence>